<dbReference type="EMBL" id="MUMY01000014">
    <property type="protein sequence ID" value="ONM47542.1"/>
    <property type="molecule type" value="Genomic_DNA"/>
</dbReference>
<gene>
    <name evidence="1" type="ORF">B0T46_16665</name>
</gene>
<evidence type="ECO:0000313" key="2">
    <source>
        <dbReference type="Proteomes" id="UP000188836"/>
    </source>
</evidence>
<proteinExistence type="predicted"/>
<organism evidence="1 2">
    <name type="scientific">Nocardia donostiensis</name>
    <dbReference type="NCBI Taxonomy" id="1538463"/>
    <lineage>
        <taxon>Bacteria</taxon>
        <taxon>Bacillati</taxon>
        <taxon>Actinomycetota</taxon>
        <taxon>Actinomycetes</taxon>
        <taxon>Mycobacteriales</taxon>
        <taxon>Nocardiaceae</taxon>
        <taxon>Nocardia</taxon>
    </lineage>
</organism>
<comment type="caution">
    <text evidence="1">The sequence shown here is derived from an EMBL/GenBank/DDBJ whole genome shotgun (WGS) entry which is preliminary data.</text>
</comment>
<evidence type="ECO:0000313" key="1">
    <source>
        <dbReference type="EMBL" id="ONM47542.1"/>
    </source>
</evidence>
<keyword evidence="2" id="KW-1185">Reference proteome</keyword>
<dbReference type="Proteomes" id="UP000188836">
    <property type="component" value="Unassembled WGS sequence"/>
</dbReference>
<protein>
    <submittedName>
        <fullName evidence="1">Uncharacterized protein</fullName>
    </submittedName>
</protein>
<reference evidence="1 2" key="1">
    <citation type="journal article" date="2016" name="Antonie Van Leeuwenhoek">
        <title>Nocardia donostiensis sp. nov., isolated from human respiratory specimens.</title>
        <authorList>
            <person name="Ercibengoa M."/>
            <person name="Bell M."/>
            <person name="Marimon J.M."/>
            <person name="Humrighouse B."/>
            <person name="Klenk H.P."/>
            <person name="Potter G."/>
            <person name="Perez-Trallero E."/>
        </authorList>
    </citation>
    <scope>NUCLEOTIDE SEQUENCE [LARGE SCALE GENOMIC DNA]</scope>
    <source>
        <strain evidence="1 2">X1655</strain>
    </source>
</reference>
<dbReference type="AlphaFoldDB" id="A0A1W0BP70"/>
<name>A0A1W0BP70_9NOCA</name>
<sequence length="303" mass="33823">MDIDGCPGAVAVQRSKAFLMRMSSVLRGLTTRLSTAFRGEAKVVGGDMRKVARVRSSARAVKAASNQGDHTVRKAWLYTGAVALAPAAVAGYVIWQEQGADDLVGSENDQPPVETGLGAEVDELANKSPTLQKTLRELYADGWTIDYDAGAYTMASQKIIGIDSNYKDNPEEVIAQLAHESGHAYDGRFEWDYTPPEPGMSREEWVQQHVFKRYQDEAHSELLSAKVFHEIHQNNGPNIVSGMQQKYPNHSADLYQQIVDGKISWEEARATLARELEADGNRWPKMRESTEKFYDDIFSNWSH</sequence>
<accession>A0A1W0BP70</accession>